<dbReference type="RefSeq" id="WP_117837786.1">
    <property type="nucleotide sequence ID" value="NZ_JBBMEZ010000002.1"/>
</dbReference>
<dbReference type="Proteomes" id="UP001490816">
    <property type="component" value="Unassembled WGS sequence"/>
</dbReference>
<organism evidence="9 10">
    <name type="scientific">Ruminococcoides intestinale</name>
    <dbReference type="NCBI Taxonomy" id="3133162"/>
    <lineage>
        <taxon>Bacteria</taxon>
        <taxon>Bacillati</taxon>
        <taxon>Bacillota</taxon>
        <taxon>Clostridia</taxon>
        <taxon>Eubacteriales</taxon>
        <taxon>Oscillospiraceae</taxon>
        <taxon>Ruminococcoides</taxon>
    </lineage>
</organism>
<comment type="similarity">
    <text evidence="7">Belongs to the transglycosylase MltG family.</text>
</comment>
<keyword evidence="3 7" id="KW-1133">Transmembrane helix</keyword>
<dbReference type="EC" id="4.2.2.29" evidence="7"/>
<keyword evidence="10" id="KW-1185">Reference proteome</keyword>
<evidence type="ECO:0000313" key="9">
    <source>
        <dbReference type="EMBL" id="MEQ2468880.1"/>
    </source>
</evidence>
<protein>
    <recommendedName>
        <fullName evidence="7">Endolytic murein transglycosylase</fullName>
        <ecNumber evidence="7">4.2.2.29</ecNumber>
    </recommendedName>
    <alternativeName>
        <fullName evidence="7">Peptidoglycan lytic transglycosylase</fullName>
    </alternativeName>
    <alternativeName>
        <fullName evidence="7">Peptidoglycan polymerization terminase</fullName>
    </alternativeName>
</protein>
<evidence type="ECO:0000256" key="2">
    <source>
        <dbReference type="ARBA" id="ARBA00022692"/>
    </source>
</evidence>
<evidence type="ECO:0000256" key="1">
    <source>
        <dbReference type="ARBA" id="ARBA00022475"/>
    </source>
</evidence>
<keyword evidence="5 7" id="KW-0456">Lyase</keyword>
<evidence type="ECO:0000256" key="8">
    <source>
        <dbReference type="SAM" id="MobiDB-lite"/>
    </source>
</evidence>
<keyword evidence="6 7" id="KW-0961">Cell wall biogenesis/degradation</keyword>
<dbReference type="PANTHER" id="PTHR30518:SF2">
    <property type="entry name" value="ENDOLYTIC MUREIN TRANSGLYCOSYLASE"/>
    <property type="match status" value="1"/>
</dbReference>
<comment type="catalytic activity">
    <reaction evidence="7">
        <text>a peptidoglycan chain = a peptidoglycan chain with N-acetyl-1,6-anhydromuramyl-[peptide] at the reducing end + a peptidoglycan chain with N-acetylglucosamine at the non-reducing end.</text>
        <dbReference type="EC" id="4.2.2.29"/>
    </reaction>
</comment>
<keyword evidence="2 7" id="KW-0812">Transmembrane</keyword>
<accession>A0ABV1F670</accession>
<keyword evidence="4 7" id="KW-0472">Membrane</keyword>
<evidence type="ECO:0000313" key="10">
    <source>
        <dbReference type="Proteomes" id="UP001490816"/>
    </source>
</evidence>
<feature type="compositionally biased region" description="Basic and acidic residues" evidence="8">
    <location>
        <begin position="55"/>
        <end position="73"/>
    </location>
</feature>
<evidence type="ECO:0000256" key="7">
    <source>
        <dbReference type="HAMAP-Rule" id="MF_02065"/>
    </source>
</evidence>
<comment type="function">
    <text evidence="7">Functions as a peptidoglycan terminase that cleaves nascent peptidoglycan strands endolytically to terminate their elongation.</text>
</comment>
<reference evidence="9 10" key="1">
    <citation type="submission" date="2024-03" db="EMBL/GenBank/DDBJ databases">
        <title>Human intestinal bacterial collection.</title>
        <authorList>
            <person name="Pauvert C."/>
            <person name="Hitch T.C.A."/>
            <person name="Clavel T."/>
        </authorList>
    </citation>
    <scope>NUCLEOTIDE SEQUENCE [LARGE SCALE GENOMIC DNA]</scope>
    <source>
        <strain evidence="9 10">CLA-JM-H38</strain>
    </source>
</reference>
<feature type="region of interest" description="Disordered" evidence="8">
    <location>
        <begin position="35"/>
        <end position="73"/>
    </location>
</feature>
<dbReference type="NCBIfam" id="TIGR00247">
    <property type="entry name" value="endolytic transglycosylase MltG"/>
    <property type="match status" value="1"/>
</dbReference>
<dbReference type="Gene3D" id="3.30.1490.480">
    <property type="entry name" value="Endolytic murein transglycosylase"/>
    <property type="match status" value="1"/>
</dbReference>
<evidence type="ECO:0000256" key="5">
    <source>
        <dbReference type="ARBA" id="ARBA00023239"/>
    </source>
</evidence>
<dbReference type="Pfam" id="PF02618">
    <property type="entry name" value="YceG"/>
    <property type="match status" value="1"/>
</dbReference>
<sequence>MNPDNFNMSEQELNAQRRRRAENFKLNIDESEYEDDNFVKSEDEPSNLNSYSGQDVKKQMARESKQVLKQKKKEEKKALKAKNKYNRRTFRFIWIISVLIVGAMAAVYMITGMNDLLAVNRTDSSTVKIEIPENPTVDDVTKVLVDNKVIGEPSYFKLFVNVTKSADDFTQGTYEIRRNMDYEAIINFLSSNNNRTDTVSVTITEGESVLEIANTLEKNGALGDRDEFLSLCNSEKFDSDFDFIKAETNADKRYYKLEGYLYPDTYEFYRNENAESVIYKFLNNYETKINEKQTVDGYSKKTTVLKMVEESDTKYSLDQVMTIASIIQAEAADKEDMYYISSILHNRLTADSSLGVSSLGLDSTKFYPYRSLEDVPENDRSTYKSRYDTYDRKGLPYGPICNPGMDAIIAALNPNSSDYYFFCHDSKGQAYYASTLEQQNANLEYIESYDN</sequence>
<dbReference type="EMBL" id="JBBMEZ010000002">
    <property type="protein sequence ID" value="MEQ2468880.1"/>
    <property type="molecule type" value="Genomic_DNA"/>
</dbReference>
<feature type="site" description="Important for catalytic activity" evidence="7">
    <location>
        <position position="330"/>
    </location>
</feature>
<dbReference type="InterPro" id="IPR003770">
    <property type="entry name" value="MLTG-like"/>
</dbReference>
<feature type="transmembrane region" description="Helical" evidence="7">
    <location>
        <begin position="92"/>
        <end position="111"/>
    </location>
</feature>
<keyword evidence="1 7" id="KW-1003">Cell membrane</keyword>
<evidence type="ECO:0000256" key="4">
    <source>
        <dbReference type="ARBA" id="ARBA00023136"/>
    </source>
</evidence>
<dbReference type="PANTHER" id="PTHR30518">
    <property type="entry name" value="ENDOLYTIC MUREIN TRANSGLYCOSYLASE"/>
    <property type="match status" value="1"/>
</dbReference>
<name>A0ABV1F670_9FIRM</name>
<dbReference type="HAMAP" id="MF_02065">
    <property type="entry name" value="MltG"/>
    <property type="match status" value="1"/>
</dbReference>
<proteinExistence type="inferred from homology"/>
<comment type="subcellular location">
    <subcellularLocation>
        <location evidence="7">Cell membrane</location>
        <topology evidence="7">Single-pass membrane protein</topology>
    </subcellularLocation>
</comment>
<evidence type="ECO:0000256" key="6">
    <source>
        <dbReference type="ARBA" id="ARBA00023316"/>
    </source>
</evidence>
<evidence type="ECO:0000256" key="3">
    <source>
        <dbReference type="ARBA" id="ARBA00022989"/>
    </source>
</evidence>
<gene>
    <name evidence="7 9" type="primary">mltG</name>
    <name evidence="9" type="ORF">WMO39_00845</name>
</gene>
<comment type="caution">
    <text evidence="9">The sequence shown here is derived from an EMBL/GenBank/DDBJ whole genome shotgun (WGS) entry which is preliminary data.</text>
</comment>